<proteinExistence type="predicted"/>
<dbReference type="InterPro" id="IPR019136">
    <property type="entry name" value="TF_IIIC_su-5_HTH"/>
</dbReference>
<protein>
    <submittedName>
        <fullName evidence="2">RNA polymerase III transcription factor (TF)IIIC subunit</fullName>
    </submittedName>
</protein>
<organism evidence="2 3">
    <name type="scientific">Babesia microti (strain RI)</name>
    <dbReference type="NCBI Taxonomy" id="1133968"/>
    <lineage>
        <taxon>Eukaryota</taxon>
        <taxon>Sar</taxon>
        <taxon>Alveolata</taxon>
        <taxon>Apicomplexa</taxon>
        <taxon>Aconoidasida</taxon>
        <taxon>Piroplasmida</taxon>
        <taxon>Babesiidae</taxon>
        <taxon>Babesia</taxon>
    </lineage>
</organism>
<dbReference type="InterPro" id="IPR042536">
    <property type="entry name" value="TFIIIC_tauA_Sfc1"/>
</dbReference>
<dbReference type="GO" id="GO:0001002">
    <property type="term" value="F:RNA polymerase III type 1 promoter sequence-specific DNA binding"/>
    <property type="evidence" value="ECO:0007669"/>
    <property type="project" value="TreeGrafter"/>
</dbReference>
<evidence type="ECO:0000259" key="1">
    <source>
        <dbReference type="Pfam" id="PF09734"/>
    </source>
</evidence>
<dbReference type="OrthoDB" id="5598268at2759"/>
<evidence type="ECO:0000313" key="3">
    <source>
        <dbReference type="Proteomes" id="UP000002899"/>
    </source>
</evidence>
<dbReference type="KEGG" id="bmic:BMR1_02g01460"/>
<dbReference type="InterPro" id="IPR040454">
    <property type="entry name" value="TF_IIIC_Tfc1/Sfc1"/>
</dbReference>
<reference evidence="2 3" key="1">
    <citation type="journal article" date="2012" name="Nucleic Acids Res.">
        <title>Sequencing of the smallest Apicomplexan genome from the human pathogen Babesia microti.</title>
        <authorList>
            <person name="Cornillot E."/>
            <person name="Hadj-Kaddour K."/>
            <person name="Dassouli A."/>
            <person name="Noel B."/>
            <person name="Ranwez V."/>
            <person name="Vacherie B."/>
            <person name="Augagneur Y."/>
            <person name="Bres V."/>
            <person name="Duclos A."/>
            <person name="Randazzo S."/>
            <person name="Carcy B."/>
            <person name="Debierre-Grockiego F."/>
            <person name="Delbecq S."/>
            <person name="Moubri-Menage K."/>
            <person name="Shams-Eldin H."/>
            <person name="Usmani-Brown S."/>
            <person name="Bringaud F."/>
            <person name="Wincker P."/>
            <person name="Vivares C.P."/>
            <person name="Schwarz R.T."/>
            <person name="Schetters T.P."/>
            <person name="Krause P.J."/>
            <person name="Gorenflot A."/>
            <person name="Berry V."/>
            <person name="Barbe V."/>
            <person name="Ben Mamoun C."/>
        </authorList>
    </citation>
    <scope>NUCLEOTIDE SEQUENCE [LARGE SCALE GENOMIC DNA]</scope>
    <source>
        <strain evidence="2 3">RI</strain>
    </source>
</reference>
<reference evidence="2 3" key="2">
    <citation type="journal article" date="2013" name="PLoS ONE">
        <title>Whole genome mapping and re-organization of the nuclear and mitochondrial genomes of Babesia microti isolates.</title>
        <authorList>
            <person name="Cornillot E."/>
            <person name="Dassouli A."/>
            <person name="Garg A."/>
            <person name="Pachikara N."/>
            <person name="Randazzo S."/>
            <person name="Depoix D."/>
            <person name="Carcy B."/>
            <person name="Delbecq S."/>
            <person name="Frutos R."/>
            <person name="Silva J.C."/>
            <person name="Sutton R."/>
            <person name="Krause P.J."/>
            <person name="Mamoun C.B."/>
        </authorList>
    </citation>
    <scope>NUCLEOTIDE SEQUENCE [LARGE SCALE GENOMIC DNA]</scope>
    <source>
        <strain evidence="2 3">RI</strain>
    </source>
</reference>
<dbReference type="PANTHER" id="PTHR13230:SF5">
    <property type="entry name" value="GENERAL TRANSCRIPTION FACTOR 3C POLYPEPTIDE 5"/>
    <property type="match status" value="1"/>
</dbReference>
<dbReference type="RefSeq" id="XP_021338113.1">
    <property type="nucleotide sequence ID" value="XM_021483159.1"/>
</dbReference>
<dbReference type="GeneID" id="24424079"/>
<dbReference type="VEuPathDB" id="PiroplasmaDB:BMR1_02g01460"/>
<dbReference type="GO" id="GO:0006384">
    <property type="term" value="P:transcription initiation at RNA polymerase III promoter"/>
    <property type="evidence" value="ECO:0007669"/>
    <property type="project" value="InterPro"/>
</dbReference>
<evidence type="ECO:0000313" key="2">
    <source>
        <dbReference type="EMBL" id="SJK85904.1"/>
    </source>
</evidence>
<keyword evidence="3" id="KW-1185">Reference proteome</keyword>
<dbReference type="PANTHER" id="PTHR13230">
    <property type="entry name" value="GENERAL TRANSCRIPTION FACTOR IIIC, POLYPEPTIDE 5"/>
    <property type="match status" value="1"/>
</dbReference>
<dbReference type="Gene3D" id="3.30.200.160">
    <property type="entry name" value="TFIIIC, subcomplex tauA, subunit Sfc1, barrel domain"/>
    <property type="match status" value="1"/>
</dbReference>
<name>A0A1R4AA97_BABMR</name>
<dbReference type="Pfam" id="PF09734">
    <property type="entry name" value="Tau95"/>
    <property type="match status" value="1"/>
</dbReference>
<sequence>MQFICIEIPGRISTVDGSKRVYGLLGGDAAIFDVITNLKINKYDKCVTGDNNEIKLPVPLILPLSQNDNSVILTASFRSSVSLVVEERRRKSGKVNYEVLGPICDNFTFDKLADFAFLNPVPVVHGKLATPKIIDPNYSDILFITADKYVKPPLFVKPPHTINNILSYRSTNKSNKERLDDAANDDFICDKGMNPVAKYSLQNVPNSPLSAAMKLDPDTELLQIVLALFDRRPIWIRQAIQEFIPVKYSNWKKKMAFSRACYLFSDGPWRGALVKLGYDPRTNSDSSIYQTIDFRDPYYRTIKYKTELNRSKKEITERHPNDETMKRIYGKFACDVIVPNLELHFLLPPNRPSQLYQLCDISDAKVQLLMTTKSNYSSKCSRASGWFHPSVLVQVRQIMNVKSKLMRQTDNR</sequence>
<reference evidence="2 3" key="3">
    <citation type="journal article" date="2016" name="Sci. Rep.">
        <title>Genome-wide diversity and gene expression profiling of Babesia microti isolates identify polymorphic genes that mediate host-pathogen interactions.</title>
        <authorList>
            <person name="Silva J.C."/>
            <person name="Cornillot E."/>
            <person name="McCracken C."/>
            <person name="Usmani-Brown S."/>
            <person name="Dwivedi A."/>
            <person name="Ifeonu O.O."/>
            <person name="Crabtree J."/>
            <person name="Gotia H.T."/>
            <person name="Virji A.Z."/>
            <person name="Reynes C."/>
            <person name="Colinge J."/>
            <person name="Kumar V."/>
            <person name="Lawres L."/>
            <person name="Pazzi J.E."/>
            <person name="Pablo J.V."/>
            <person name="Hung C."/>
            <person name="Brancato J."/>
            <person name="Kumari P."/>
            <person name="Orvis J."/>
            <person name="Tretina K."/>
            <person name="Chibucos M."/>
            <person name="Ott S."/>
            <person name="Sadzewicz L."/>
            <person name="Sengamalay N."/>
            <person name="Shetty A.C."/>
            <person name="Su Q."/>
            <person name="Tallon L."/>
            <person name="Fraser C.M."/>
            <person name="Frutos R."/>
            <person name="Molina D.M."/>
            <person name="Krause P.J."/>
            <person name="Ben Mamoun C."/>
        </authorList>
    </citation>
    <scope>NUCLEOTIDE SEQUENCE [LARGE SCALE GENOMIC DNA]</scope>
    <source>
        <strain evidence="2 3">RI</strain>
    </source>
</reference>
<feature type="domain" description="Transcription factor IIIC subunit 5 HTH" evidence="1">
    <location>
        <begin position="191"/>
        <end position="295"/>
    </location>
</feature>
<gene>
    <name evidence="2" type="ORF">BMR1_02g01460</name>
</gene>
<dbReference type="GO" id="GO:0001003">
    <property type="term" value="F:RNA polymerase III type 2 promoter sequence-specific DNA binding"/>
    <property type="evidence" value="ECO:0007669"/>
    <property type="project" value="TreeGrafter"/>
</dbReference>
<dbReference type="AlphaFoldDB" id="A0A1R4AA97"/>
<dbReference type="EMBL" id="FO082872">
    <property type="protein sequence ID" value="SJK85904.1"/>
    <property type="molecule type" value="Genomic_DNA"/>
</dbReference>
<accession>A0A1R4AA97</accession>
<dbReference type="GO" id="GO:0000127">
    <property type="term" value="C:transcription factor TFIIIC complex"/>
    <property type="evidence" value="ECO:0007669"/>
    <property type="project" value="InterPro"/>
</dbReference>
<dbReference type="Proteomes" id="UP000002899">
    <property type="component" value="Chromosome II"/>
</dbReference>